<sequence length="138" mass="16125">MVFDIGPMERLKKSYLEIFSRIIEISLRVCGLLTLPHGLHTLDIRTSHRRGMVMTRGEFLNLLTKEAKKYRSESLASIERNRHMNDISSKDFRRLKRDRKLTQKMIDALLVDFINTVGVGQCIDYALYTKHLKSVDRT</sequence>
<dbReference type="Proteomes" id="UP000177982">
    <property type="component" value="Unassembled WGS sequence"/>
</dbReference>
<reference evidence="1 2" key="1">
    <citation type="journal article" date="2016" name="Nat. Commun.">
        <title>Thousands of microbial genomes shed light on interconnected biogeochemical processes in an aquifer system.</title>
        <authorList>
            <person name="Anantharaman K."/>
            <person name="Brown C.T."/>
            <person name="Hug L.A."/>
            <person name="Sharon I."/>
            <person name="Castelle C.J."/>
            <person name="Probst A.J."/>
            <person name="Thomas B.C."/>
            <person name="Singh A."/>
            <person name="Wilkins M.J."/>
            <person name="Karaoz U."/>
            <person name="Brodie E.L."/>
            <person name="Williams K.H."/>
            <person name="Hubbard S.S."/>
            <person name="Banfield J.F."/>
        </authorList>
    </citation>
    <scope>NUCLEOTIDE SEQUENCE [LARGE SCALE GENOMIC DNA]</scope>
</reference>
<name>A0A1G2L171_9BACT</name>
<accession>A0A1G2L171</accession>
<comment type="caution">
    <text evidence="1">The sequence shown here is derived from an EMBL/GenBank/DDBJ whole genome shotgun (WGS) entry which is preliminary data.</text>
</comment>
<evidence type="ECO:0000313" key="2">
    <source>
        <dbReference type="Proteomes" id="UP000177982"/>
    </source>
</evidence>
<protein>
    <submittedName>
        <fullName evidence="1">Uncharacterized protein</fullName>
    </submittedName>
</protein>
<gene>
    <name evidence="1" type="ORF">A2934_00375</name>
</gene>
<organism evidence="1 2">
    <name type="scientific">Candidatus Sungbacteria bacterium RIFCSPLOWO2_01_FULL_47_10</name>
    <dbReference type="NCBI Taxonomy" id="1802276"/>
    <lineage>
        <taxon>Bacteria</taxon>
        <taxon>Candidatus Sungiibacteriota</taxon>
    </lineage>
</organism>
<dbReference type="AlphaFoldDB" id="A0A1G2L171"/>
<dbReference type="EMBL" id="MHQO01000079">
    <property type="protein sequence ID" value="OHA04439.1"/>
    <property type="molecule type" value="Genomic_DNA"/>
</dbReference>
<proteinExistence type="predicted"/>
<evidence type="ECO:0000313" key="1">
    <source>
        <dbReference type="EMBL" id="OHA04439.1"/>
    </source>
</evidence>